<gene>
    <name evidence="2" type="ORF">FYJ33_11610</name>
</gene>
<keyword evidence="3" id="KW-1185">Reference proteome</keyword>
<dbReference type="GO" id="GO:0016651">
    <property type="term" value="F:oxidoreductase activity, acting on NAD(P)H"/>
    <property type="evidence" value="ECO:0007669"/>
    <property type="project" value="UniProtKB-ARBA"/>
</dbReference>
<dbReference type="RefSeq" id="WP_154531919.1">
    <property type="nucleotide sequence ID" value="NZ_VULX01000020.1"/>
</dbReference>
<name>A0A7X2MZM2_9CLOT</name>
<dbReference type="AlphaFoldDB" id="A0A7X2MZM2"/>
<dbReference type="PANTHER" id="PTHR39201:SF1">
    <property type="entry name" value="FLAVODOXIN-LIKE DOMAIN-CONTAINING PROTEIN"/>
    <property type="match status" value="1"/>
</dbReference>
<evidence type="ECO:0000313" key="3">
    <source>
        <dbReference type="Proteomes" id="UP000460287"/>
    </source>
</evidence>
<dbReference type="InterPro" id="IPR029039">
    <property type="entry name" value="Flavoprotein-like_sf"/>
</dbReference>
<dbReference type="EMBL" id="VULX01000020">
    <property type="protein sequence ID" value="MSR92021.1"/>
    <property type="molecule type" value="Genomic_DNA"/>
</dbReference>
<evidence type="ECO:0000313" key="2">
    <source>
        <dbReference type="EMBL" id="MSR92021.1"/>
    </source>
</evidence>
<organism evidence="2 3">
    <name type="scientific">Inconstantimicrobium porci</name>
    <dbReference type="NCBI Taxonomy" id="2652291"/>
    <lineage>
        <taxon>Bacteria</taxon>
        <taxon>Bacillati</taxon>
        <taxon>Bacillota</taxon>
        <taxon>Clostridia</taxon>
        <taxon>Eubacteriales</taxon>
        <taxon>Clostridiaceae</taxon>
        <taxon>Inconstantimicrobium</taxon>
    </lineage>
</organism>
<sequence>MKDDKVCEEFEIETKEEIKPDILSRYYKGTKAMFSSSLPELKPYNLNLNEYDRIILGFPNLASNFPPAVKAFIEQNDFSNKDVYLFTTYVARGGSKCLENVAKYFENSSSVKALGKFSLPKSKNKEKLIKEIREKLKVMDVKIFS</sequence>
<dbReference type="Pfam" id="PF12682">
    <property type="entry name" value="Flavodoxin_4"/>
    <property type="match status" value="1"/>
</dbReference>
<reference evidence="2 3" key="1">
    <citation type="submission" date="2019-08" db="EMBL/GenBank/DDBJ databases">
        <title>In-depth cultivation of the pig gut microbiome towards novel bacterial diversity and tailored functional studies.</title>
        <authorList>
            <person name="Wylensek D."/>
            <person name="Hitch T.C.A."/>
            <person name="Clavel T."/>
        </authorList>
    </citation>
    <scope>NUCLEOTIDE SEQUENCE [LARGE SCALE GENOMIC DNA]</scope>
    <source>
        <strain evidence="2 3">WCA-383-APC-5B</strain>
    </source>
</reference>
<comment type="caution">
    <text evidence="2">The sequence shown here is derived from an EMBL/GenBank/DDBJ whole genome shotgun (WGS) entry which is preliminary data.</text>
</comment>
<dbReference type="Proteomes" id="UP000460287">
    <property type="component" value="Unassembled WGS sequence"/>
</dbReference>
<dbReference type="GO" id="GO:0010181">
    <property type="term" value="F:FMN binding"/>
    <property type="evidence" value="ECO:0007669"/>
    <property type="project" value="InterPro"/>
</dbReference>
<dbReference type="SUPFAM" id="SSF52218">
    <property type="entry name" value="Flavoproteins"/>
    <property type="match status" value="1"/>
</dbReference>
<dbReference type="PANTHER" id="PTHR39201">
    <property type="entry name" value="EXPORTED PROTEIN-RELATED"/>
    <property type="match status" value="1"/>
</dbReference>
<dbReference type="InterPro" id="IPR008254">
    <property type="entry name" value="Flavodoxin/NO_synth"/>
</dbReference>
<protein>
    <recommendedName>
        <fullName evidence="1">Flavodoxin-like domain-containing protein</fullName>
    </recommendedName>
</protein>
<accession>A0A7X2MZM2</accession>
<feature type="domain" description="Flavodoxin-like" evidence="1">
    <location>
        <begin position="36"/>
        <end position="108"/>
    </location>
</feature>
<dbReference type="Gene3D" id="3.40.50.360">
    <property type="match status" value="1"/>
</dbReference>
<evidence type="ECO:0000259" key="1">
    <source>
        <dbReference type="Pfam" id="PF12682"/>
    </source>
</evidence>
<proteinExistence type="predicted"/>